<dbReference type="Proteomes" id="UP000029964">
    <property type="component" value="Unassembled WGS sequence"/>
</dbReference>
<name>A0A086SW94_HAPC1</name>
<dbReference type="Gene3D" id="1.10.287.1490">
    <property type="match status" value="1"/>
</dbReference>
<feature type="compositionally biased region" description="Low complexity" evidence="2">
    <location>
        <begin position="440"/>
        <end position="449"/>
    </location>
</feature>
<keyword evidence="1" id="KW-0175">Coiled coil</keyword>
<protein>
    <submittedName>
        <fullName evidence="3">Uncharacterized protein</fullName>
    </submittedName>
</protein>
<evidence type="ECO:0000256" key="1">
    <source>
        <dbReference type="SAM" id="Coils"/>
    </source>
</evidence>
<accession>A0A086SW94</accession>
<keyword evidence="4" id="KW-1185">Reference proteome</keyword>
<dbReference type="OrthoDB" id="5396360at2759"/>
<dbReference type="AlphaFoldDB" id="A0A086SW94"/>
<evidence type="ECO:0000313" key="4">
    <source>
        <dbReference type="Proteomes" id="UP000029964"/>
    </source>
</evidence>
<feature type="compositionally biased region" description="Polar residues" evidence="2">
    <location>
        <begin position="474"/>
        <end position="495"/>
    </location>
</feature>
<proteinExistence type="predicted"/>
<comment type="caution">
    <text evidence="3">The sequence shown here is derived from an EMBL/GenBank/DDBJ whole genome shotgun (WGS) entry which is preliminary data.</text>
</comment>
<reference evidence="4" key="1">
    <citation type="journal article" date="2014" name="Genome Announc.">
        <title>Genome sequence and annotation of Acremonium chrysogenum, producer of the beta-lactam antibiotic cephalosporin C.</title>
        <authorList>
            <person name="Terfehr D."/>
            <person name="Dahlmann T.A."/>
            <person name="Specht T."/>
            <person name="Zadra I."/>
            <person name="Kuernsteiner H."/>
            <person name="Kueck U."/>
        </authorList>
    </citation>
    <scope>NUCLEOTIDE SEQUENCE [LARGE SCALE GENOMIC DNA]</scope>
    <source>
        <strain evidence="4">ATCC 11550 / CBS 779.69 / DSM 880 / IAM 14645 / JCM 23072 / IMI 49137</strain>
    </source>
</reference>
<dbReference type="EMBL" id="JPKY01000132">
    <property type="protein sequence ID" value="KFH41376.1"/>
    <property type="molecule type" value="Genomic_DNA"/>
</dbReference>
<evidence type="ECO:0000256" key="2">
    <source>
        <dbReference type="SAM" id="MobiDB-lite"/>
    </source>
</evidence>
<sequence length="541" mass="59353">MDLVTCKCSACDAKLGLNIANRWTGIGKSYLTPDAEPETRHLPISTTGDILFGEKDTLIAGWYNFYSSRCLHNKLAFPPLTLTPANFDELSAVSRWAVLDFRFDPADHLSSGRFIFHGSAIKLRSALDGRRSAEPKIKRTLQLHVPQPSAPQADQPSPCGDELFTDFNSYIATSDTEVADLLELQADLETQREDIQQICTAGTQIVSEFEDSLGQATKELRDVRGEVAALRQDGDKRNQGLASLKAELEELRRDRSHSTLVSSLEQRFQKANRAVTEMRDSVSSTSNDAADLRFQLSEAQKKLHRVSEENVQLRNELSETRRLAEDSVSMAKGYASEMSSLRNEIRQLQADLDRSCSSPATAENPSFPFHELDILASSISKIGNRANQVETLQMELDLIKARVKRLEAAPLSTPSARTALQGGNESAIIYSGDPVEDELSLVSSVGPSPLKRKFGPPDSRGSHTTPPKRMEITSDYSSANKGTSTSFEKGQTSSPIADPAPLYPSQPRRAKTGTLGKGTRLKRGPSVSRKGESSSQKRAKG</sequence>
<feature type="region of interest" description="Disordered" evidence="2">
    <location>
        <begin position="440"/>
        <end position="541"/>
    </location>
</feature>
<gene>
    <name evidence="3" type="ORF">ACRE_079100</name>
</gene>
<feature type="coiled-coil region" evidence="1">
    <location>
        <begin position="261"/>
        <end position="358"/>
    </location>
</feature>
<evidence type="ECO:0000313" key="3">
    <source>
        <dbReference type="EMBL" id="KFH41376.1"/>
    </source>
</evidence>
<organism evidence="3 4">
    <name type="scientific">Hapsidospora chrysogenum (strain ATCC 11550 / CBS 779.69 / DSM 880 / IAM 14645 / JCM 23072 / IMI 49137)</name>
    <name type="common">Acremonium chrysogenum</name>
    <dbReference type="NCBI Taxonomy" id="857340"/>
    <lineage>
        <taxon>Eukaryota</taxon>
        <taxon>Fungi</taxon>
        <taxon>Dikarya</taxon>
        <taxon>Ascomycota</taxon>
        <taxon>Pezizomycotina</taxon>
        <taxon>Sordariomycetes</taxon>
        <taxon>Hypocreomycetidae</taxon>
        <taxon>Hypocreales</taxon>
        <taxon>Bionectriaceae</taxon>
        <taxon>Hapsidospora</taxon>
    </lineage>
</organism>
<dbReference type="HOGENOM" id="CLU_041705_1_0_1"/>